<reference evidence="2" key="1">
    <citation type="submission" date="2022-11" db="EMBL/GenBank/DDBJ databases">
        <title>Dyadobacter pollutisoli sp. nov., isolated from plastic dumped soil.</title>
        <authorList>
            <person name="Kim J.M."/>
            <person name="Kim K.R."/>
            <person name="Lee J.K."/>
            <person name="Hao L."/>
            <person name="Jeon C.O."/>
        </authorList>
    </citation>
    <scope>NUCLEOTIDE SEQUENCE</scope>
    <source>
        <strain evidence="2">U1</strain>
    </source>
</reference>
<name>A0A9E8NER2_9BACT</name>
<organism evidence="2 3">
    <name type="scientific">Dyadobacter pollutisoli</name>
    <dbReference type="NCBI Taxonomy" id="2910158"/>
    <lineage>
        <taxon>Bacteria</taxon>
        <taxon>Pseudomonadati</taxon>
        <taxon>Bacteroidota</taxon>
        <taxon>Cytophagia</taxon>
        <taxon>Cytophagales</taxon>
        <taxon>Spirosomataceae</taxon>
        <taxon>Dyadobacter</taxon>
    </lineage>
</organism>
<dbReference type="Pfam" id="PF00144">
    <property type="entry name" value="Beta-lactamase"/>
    <property type="match status" value="1"/>
</dbReference>
<dbReference type="PANTHER" id="PTHR46825:SF9">
    <property type="entry name" value="BETA-LACTAMASE-RELATED DOMAIN-CONTAINING PROTEIN"/>
    <property type="match status" value="1"/>
</dbReference>
<dbReference type="PANTHER" id="PTHR46825">
    <property type="entry name" value="D-ALANYL-D-ALANINE-CARBOXYPEPTIDASE/ENDOPEPTIDASE AMPH"/>
    <property type="match status" value="1"/>
</dbReference>
<dbReference type="InterPro" id="IPR001466">
    <property type="entry name" value="Beta-lactam-related"/>
</dbReference>
<dbReference type="AlphaFoldDB" id="A0A9E8NER2"/>
<dbReference type="Gene3D" id="3.40.710.10">
    <property type="entry name" value="DD-peptidase/beta-lactamase superfamily"/>
    <property type="match status" value="1"/>
</dbReference>
<dbReference type="Proteomes" id="UP001164653">
    <property type="component" value="Chromosome"/>
</dbReference>
<dbReference type="KEGG" id="dpf:ON006_03910"/>
<dbReference type="InterPro" id="IPR012338">
    <property type="entry name" value="Beta-lactam/transpept-like"/>
</dbReference>
<keyword evidence="2" id="KW-0378">Hydrolase</keyword>
<sequence length="373" mass="42095">MPGGKFIYSNSNYNLLAIIVQRVSGMSLAEFTRKYIFIPAGMVHTQWRDDFKRVVANRALAYSVDEGQFRTEMPNENAYGNGGLLTTTEDLLKWNEYYWSGQFGTPSLLAKLIAPDRFIDGSLNPYGAGLFISRRYGLEFIQHSGATASYRAMLERFPQMGLSIAWLSNSAQFDTASTNLIVEVEKLFIKEVSPNEDTSDPSPSHPIVVPLPRLEKYAGEYQSGMTGNISFTIADKRLAFDDQALVPLNATQFNWREGTLDFTQINEVTYINPPFDRFTFYKVDSTKAANDLYLGTYYSDEVKTSFTVQLKNGKLLVYQAPANDNPIIAINKDHFMVPNLQADLRFVESKTGQVVHFTITTARAFNIKFTKVK</sequence>
<dbReference type="SUPFAM" id="SSF56601">
    <property type="entry name" value="beta-lactamase/transpeptidase-like"/>
    <property type="match status" value="1"/>
</dbReference>
<protein>
    <submittedName>
        <fullName evidence="2">Serine hydrolase</fullName>
    </submittedName>
</protein>
<accession>A0A9E8NER2</accession>
<keyword evidence="3" id="KW-1185">Reference proteome</keyword>
<dbReference type="InterPro" id="IPR050491">
    <property type="entry name" value="AmpC-like"/>
</dbReference>
<dbReference type="EMBL" id="CP112998">
    <property type="protein sequence ID" value="WAC15400.1"/>
    <property type="molecule type" value="Genomic_DNA"/>
</dbReference>
<evidence type="ECO:0000313" key="3">
    <source>
        <dbReference type="Proteomes" id="UP001164653"/>
    </source>
</evidence>
<evidence type="ECO:0000313" key="2">
    <source>
        <dbReference type="EMBL" id="WAC15400.1"/>
    </source>
</evidence>
<evidence type="ECO:0000259" key="1">
    <source>
        <dbReference type="Pfam" id="PF00144"/>
    </source>
</evidence>
<gene>
    <name evidence="2" type="ORF">ON006_03910</name>
</gene>
<proteinExistence type="predicted"/>
<feature type="domain" description="Beta-lactamase-related" evidence="1">
    <location>
        <begin position="2"/>
        <end position="173"/>
    </location>
</feature>
<dbReference type="GO" id="GO:0016787">
    <property type="term" value="F:hydrolase activity"/>
    <property type="evidence" value="ECO:0007669"/>
    <property type="project" value="UniProtKB-KW"/>
</dbReference>